<keyword evidence="2" id="KW-1185">Reference proteome</keyword>
<dbReference type="Proteomes" id="UP000252519">
    <property type="component" value="Unassembled WGS sequence"/>
</dbReference>
<name>A0A368FW28_ANCCA</name>
<evidence type="ECO:0000313" key="1">
    <source>
        <dbReference type="EMBL" id="RCN35179.1"/>
    </source>
</evidence>
<dbReference type="STRING" id="29170.A0A368FW28"/>
<proteinExistence type="predicted"/>
<protein>
    <submittedName>
        <fullName evidence="1">Uncharacterized protein</fullName>
    </submittedName>
</protein>
<dbReference type="EMBL" id="JOJR01000692">
    <property type="protein sequence ID" value="RCN35179.1"/>
    <property type="molecule type" value="Genomic_DNA"/>
</dbReference>
<evidence type="ECO:0000313" key="2">
    <source>
        <dbReference type="Proteomes" id="UP000252519"/>
    </source>
</evidence>
<accession>A0A368FW28</accession>
<gene>
    <name evidence="1" type="ORF">ANCCAN_18953</name>
</gene>
<organism evidence="1 2">
    <name type="scientific">Ancylostoma caninum</name>
    <name type="common">Dog hookworm</name>
    <dbReference type="NCBI Taxonomy" id="29170"/>
    <lineage>
        <taxon>Eukaryota</taxon>
        <taxon>Metazoa</taxon>
        <taxon>Ecdysozoa</taxon>
        <taxon>Nematoda</taxon>
        <taxon>Chromadorea</taxon>
        <taxon>Rhabditida</taxon>
        <taxon>Rhabditina</taxon>
        <taxon>Rhabditomorpha</taxon>
        <taxon>Strongyloidea</taxon>
        <taxon>Ancylostomatidae</taxon>
        <taxon>Ancylostomatinae</taxon>
        <taxon>Ancylostoma</taxon>
    </lineage>
</organism>
<comment type="caution">
    <text evidence="1">The sequence shown here is derived from an EMBL/GenBank/DDBJ whole genome shotgun (WGS) entry which is preliminary data.</text>
</comment>
<dbReference type="OrthoDB" id="2019572at2759"/>
<sequence>MNYMYYAWEEKQLAGVDVPLKTNLEMVEIFKRWNNTVNSEFAMFQPERLLGKRIQDSPLPLFKSSLCAAVPRKTIDKLVKNFSQWNTILRNGVR</sequence>
<reference evidence="1 2" key="1">
    <citation type="submission" date="2014-10" db="EMBL/GenBank/DDBJ databases">
        <title>Draft genome of the hookworm Ancylostoma caninum.</title>
        <authorList>
            <person name="Mitreva M."/>
        </authorList>
    </citation>
    <scope>NUCLEOTIDE SEQUENCE [LARGE SCALE GENOMIC DNA]</scope>
    <source>
        <strain evidence="1 2">Baltimore</strain>
    </source>
</reference>
<dbReference type="AlphaFoldDB" id="A0A368FW28"/>